<evidence type="ECO:0000256" key="4">
    <source>
        <dbReference type="SAM" id="SignalP"/>
    </source>
</evidence>
<gene>
    <name evidence="5" type="ORF">QO011_002212</name>
</gene>
<keyword evidence="5" id="KW-0762">Sugar transport</keyword>
<dbReference type="SUPFAM" id="SSF53850">
    <property type="entry name" value="Periplasmic binding protein-like II"/>
    <property type="match status" value="1"/>
</dbReference>
<keyword evidence="4" id="KW-0732">Signal</keyword>
<name>A0ABU0J6L7_9HYPH</name>
<dbReference type="EMBL" id="JAUSVX010000003">
    <property type="protein sequence ID" value="MDQ0469201.1"/>
    <property type="molecule type" value="Genomic_DNA"/>
</dbReference>
<dbReference type="InterPro" id="IPR050490">
    <property type="entry name" value="Bact_solute-bd_prot1"/>
</dbReference>
<keyword evidence="5" id="KW-0813">Transport</keyword>
<evidence type="ECO:0000313" key="6">
    <source>
        <dbReference type="Proteomes" id="UP001242480"/>
    </source>
</evidence>
<dbReference type="RefSeq" id="WP_307271567.1">
    <property type="nucleotide sequence ID" value="NZ_JAUSVX010000003.1"/>
</dbReference>
<feature type="signal peptide" evidence="4">
    <location>
        <begin position="1"/>
        <end position="22"/>
    </location>
</feature>
<dbReference type="PANTHER" id="PTHR43649">
    <property type="entry name" value="ARABINOSE-BINDING PROTEIN-RELATED"/>
    <property type="match status" value="1"/>
</dbReference>
<reference evidence="5 6" key="1">
    <citation type="submission" date="2023-07" db="EMBL/GenBank/DDBJ databases">
        <title>Genomic Encyclopedia of Type Strains, Phase IV (KMG-IV): sequencing the most valuable type-strain genomes for metagenomic binning, comparative biology and taxonomic classification.</title>
        <authorList>
            <person name="Goeker M."/>
        </authorList>
    </citation>
    <scope>NUCLEOTIDE SEQUENCE [LARGE SCALE GENOMIC DNA]</scope>
    <source>
        <strain evidence="5 6">DSM 19619</strain>
    </source>
</reference>
<dbReference type="Pfam" id="PF13416">
    <property type="entry name" value="SBP_bac_8"/>
    <property type="match status" value="1"/>
</dbReference>
<dbReference type="InterPro" id="IPR006059">
    <property type="entry name" value="SBP"/>
</dbReference>
<dbReference type="Proteomes" id="UP001242480">
    <property type="component" value="Unassembled WGS sequence"/>
</dbReference>
<evidence type="ECO:0000256" key="2">
    <source>
        <dbReference type="ARBA" id="ARBA00008520"/>
    </source>
</evidence>
<feature type="chain" id="PRO_5045449495" evidence="4">
    <location>
        <begin position="23"/>
        <end position="420"/>
    </location>
</feature>
<dbReference type="Gene3D" id="3.40.190.10">
    <property type="entry name" value="Periplasmic binding protein-like II"/>
    <property type="match status" value="2"/>
</dbReference>
<protein>
    <submittedName>
        <fullName evidence="5">Multiple sugar transport system substrate-binding protein</fullName>
    </submittedName>
</protein>
<keyword evidence="3" id="KW-0574">Periplasm</keyword>
<proteinExistence type="inferred from homology"/>
<keyword evidence="6" id="KW-1185">Reference proteome</keyword>
<sequence length="420" mass="44560">MKRQGLTFVLATLTGLTGPALAETVRIDVAPAPSIYQAAYEAVAAAFERTHPQIRIDLAPAVREDEELVQRTLREAIVGKTPDVLFVSPVLMRPLVDRRLAVPLAELGATPAALSSLGLVEGVTGVGEVSGTLYGLPLGVSTPVVVYNADLVRRAGGDPDHFPATWPETTALVGRIGALGRGVLGGFFEYDNTSNWTYKALVATLGGRMMDASERTVAFDGPEGREAFAVLRAFGEAGQGRADMTRDQARQAFVAGTIGVLITSSGALAGLERQVAGKFPLKAAPLPTAGTVGKVPAAGEVVVVLAKDPAKRAAAWQFAQFVVGVEAQTLIGQKTGLVSVNREALADPARLGQQLEARPNQKAAIDQLSRLTDWYAFPGENTIRITQVIRDYLQQVLTLKRPPEEALAAMKRDVEALLPK</sequence>
<organism evidence="5 6">
    <name type="scientific">Labrys wisconsinensis</name>
    <dbReference type="NCBI Taxonomy" id="425677"/>
    <lineage>
        <taxon>Bacteria</taxon>
        <taxon>Pseudomonadati</taxon>
        <taxon>Pseudomonadota</taxon>
        <taxon>Alphaproteobacteria</taxon>
        <taxon>Hyphomicrobiales</taxon>
        <taxon>Xanthobacteraceae</taxon>
        <taxon>Labrys</taxon>
    </lineage>
</organism>
<comment type="similarity">
    <text evidence="2">Belongs to the bacterial solute-binding protein 1 family.</text>
</comment>
<comment type="caution">
    <text evidence="5">The sequence shown here is derived from an EMBL/GenBank/DDBJ whole genome shotgun (WGS) entry which is preliminary data.</text>
</comment>
<accession>A0ABU0J6L7</accession>
<evidence type="ECO:0000256" key="3">
    <source>
        <dbReference type="ARBA" id="ARBA00022764"/>
    </source>
</evidence>
<comment type="subcellular location">
    <subcellularLocation>
        <location evidence="1">Periplasm</location>
    </subcellularLocation>
</comment>
<evidence type="ECO:0000256" key="1">
    <source>
        <dbReference type="ARBA" id="ARBA00004418"/>
    </source>
</evidence>
<dbReference type="PANTHER" id="PTHR43649:SF12">
    <property type="entry name" value="DIACETYLCHITOBIOSE BINDING PROTEIN DASA"/>
    <property type="match status" value="1"/>
</dbReference>
<evidence type="ECO:0000313" key="5">
    <source>
        <dbReference type="EMBL" id="MDQ0469201.1"/>
    </source>
</evidence>